<dbReference type="InterPro" id="IPR011712">
    <property type="entry name" value="Sig_transdc_His_kin_sub3_dim/P"/>
</dbReference>
<keyword evidence="8" id="KW-0902">Two-component regulatory system</keyword>
<dbReference type="Proteomes" id="UP001303324">
    <property type="component" value="Chromosome"/>
</dbReference>
<reference evidence="12 13" key="1">
    <citation type="submission" date="2023-09" db="EMBL/GenBank/DDBJ databases">
        <title>Microbial mechanism of fulvic acid promoting antimony reduction mineralization in rice fields.</title>
        <authorList>
            <person name="Chen G."/>
            <person name="Lan J."/>
        </authorList>
    </citation>
    <scope>NUCLEOTIDE SEQUENCE [LARGE SCALE GENOMIC DNA]</scope>
    <source>
        <strain evidence="12 13">PS1</strain>
    </source>
</reference>
<keyword evidence="4" id="KW-0808">Transferase</keyword>
<dbReference type="InterPro" id="IPR003594">
    <property type="entry name" value="HATPase_dom"/>
</dbReference>
<evidence type="ECO:0000256" key="6">
    <source>
        <dbReference type="ARBA" id="ARBA00022777"/>
    </source>
</evidence>
<proteinExistence type="predicted"/>
<evidence type="ECO:0000313" key="12">
    <source>
        <dbReference type="EMBL" id="WNF23490.1"/>
    </source>
</evidence>
<dbReference type="Pfam" id="PF07730">
    <property type="entry name" value="HisKA_3"/>
    <property type="match status" value="1"/>
</dbReference>
<comment type="catalytic activity">
    <reaction evidence="1">
        <text>ATP + protein L-histidine = ADP + protein N-phospho-L-histidine.</text>
        <dbReference type="EC" id="2.7.13.3"/>
    </reaction>
</comment>
<name>A0ABY9VIJ5_9BACI</name>
<evidence type="ECO:0000256" key="7">
    <source>
        <dbReference type="ARBA" id="ARBA00022840"/>
    </source>
</evidence>
<feature type="transmembrane region" description="Helical" evidence="9">
    <location>
        <begin position="186"/>
        <end position="204"/>
    </location>
</feature>
<keyword evidence="9" id="KW-1133">Transmembrane helix</keyword>
<evidence type="ECO:0000256" key="5">
    <source>
        <dbReference type="ARBA" id="ARBA00022741"/>
    </source>
</evidence>
<feature type="transmembrane region" description="Helical" evidence="9">
    <location>
        <begin position="210"/>
        <end position="231"/>
    </location>
</feature>
<dbReference type="EC" id="2.7.13.3" evidence="2"/>
<dbReference type="PANTHER" id="PTHR24421:SF10">
    <property type="entry name" value="NITRATE_NITRITE SENSOR PROTEIN NARQ"/>
    <property type="match status" value="1"/>
</dbReference>
<evidence type="ECO:0000256" key="8">
    <source>
        <dbReference type="ARBA" id="ARBA00023012"/>
    </source>
</evidence>
<keyword evidence="9" id="KW-0472">Membrane</keyword>
<gene>
    <name evidence="12" type="ORF">RH061_02970</name>
</gene>
<evidence type="ECO:0000256" key="4">
    <source>
        <dbReference type="ARBA" id="ARBA00022679"/>
    </source>
</evidence>
<evidence type="ECO:0000256" key="2">
    <source>
        <dbReference type="ARBA" id="ARBA00012438"/>
    </source>
</evidence>
<evidence type="ECO:0000313" key="13">
    <source>
        <dbReference type="Proteomes" id="UP001303324"/>
    </source>
</evidence>
<dbReference type="Gene3D" id="3.30.565.10">
    <property type="entry name" value="Histidine kinase-like ATPase, C-terminal domain"/>
    <property type="match status" value="1"/>
</dbReference>
<feature type="transmembrane region" description="Helical" evidence="9">
    <location>
        <begin position="15"/>
        <end position="35"/>
    </location>
</feature>
<keyword evidence="13" id="KW-1185">Reference proteome</keyword>
<feature type="transmembrane region" description="Helical" evidence="9">
    <location>
        <begin position="143"/>
        <end position="165"/>
    </location>
</feature>
<keyword evidence="6 12" id="KW-0418">Kinase</keyword>
<sequence>MTDKEILFRKKASDYYIVLIGLLGWAFILYSIPFAPFPEKPIVLILLIVLMLLAEYFPIPLFSITMFSTMTFPILYIMNLYFGIYTATVTFAFVLIFEAFHHKRSLRSTVFNIAQYTLSLVGADWLIKVWISQYPLGDPFSDLLIIYAFTSFYFLINNVLNDILFTIRPFPFTKKEWKSKALQELFISKLSIVLLAFLEIYTNYLPENVIDFTTILFLTLWIGITTTSSILTKARIERKRLDALSLLSTELNRINTKDFGEKKSLLAETFNANAFVLLVKEHNAWNLLLKDGQVKSEVTLSDEMSLYLDEISEMTVVTEKEIEKLPSNSIFNKMVLSQIFSPLIIDNEKVGMLIVGRVSGIGFIHDEIRLLTVLSNVLASTLKTRSLILENEKLLIVEERSRIARDIHDGIGQSLAGIVFQMESSLRKMSVAKENLPNEQIEQWIVKLRDSLKELRQSIYSLRTCPVEKHGLKRAIEEKIHKIELEKEANITFTQKGEPYSLGYQVEKVIYDIFQESLQNSVKHAQADKIEVMLKYGREQTMIKIKDDGIGFSLYDKLIKGQTEPHFGILTMSELAHDFGAKLEIDSAEGKGTEIRLGIPHIIKGVREYD</sequence>
<dbReference type="Gene3D" id="1.20.5.1930">
    <property type="match status" value="1"/>
</dbReference>
<dbReference type="GO" id="GO:0016301">
    <property type="term" value="F:kinase activity"/>
    <property type="evidence" value="ECO:0007669"/>
    <property type="project" value="UniProtKB-KW"/>
</dbReference>
<dbReference type="InterPro" id="IPR036890">
    <property type="entry name" value="HATPase_C_sf"/>
</dbReference>
<evidence type="ECO:0000256" key="1">
    <source>
        <dbReference type="ARBA" id="ARBA00000085"/>
    </source>
</evidence>
<feature type="transmembrane region" description="Helical" evidence="9">
    <location>
        <begin position="74"/>
        <end position="97"/>
    </location>
</feature>
<dbReference type="CDD" id="cd16917">
    <property type="entry name" value="HATPase_UhpB-NarQ-NarX-like"/>
    <property type="match status" value="1"/>
</dbReference>
<accession>A0ABY9VIJ5</accession>
<organism evidence="12 13">
    <name type="scientific">Mesobacillus jeotgali</name>
    <dbReference type="NCBI Taxonomy" id="129985"/>
    <lineage>
        <taxon>Bacteria</taxon>
        <taxon>Bacillati</taxon>
        <taxon>Bacillota</taxon>
        <taxon>Bacilli</taxon>
        <taxon>Bacillales</taxon>
        <taxon>Bacillaceae</taxon>
        <taxon>Mesobacillus</taxon>
    </lineage>
</organism>
<evidence type="ECO:0000256" key="9">
    <source>
        <dbReference type="SAM" id="Phobius"/>
    </source>
</evidence>
<dbReference type="Pfam" id="PF02518">
    <property type="entry name" value="HATPase_c"/>
    <property type="match status" value="1"/>
</dbReference>
<protein>
    <recommendedName>
        <fullName evidence="2">histidine kinase</fullName>
        <ecNumber evidence="2">2.7.13.3</ecNumber>
    </recommendedName>
</protein>
<dbReference type="SUPFAM" id="SSF55781">
    <property type="entry name" value="GAF domain-like"/>
    <property type="match status" value="1"/>
</dbReference>
<dbReference type="InterPro" id="IPR050482">
    <property type="entry name" value="Sensor_HK_TwoCompSys"/>
</dbReference>
<feature type="domain" description="Signal transduction histidine kinase subgroup 3 dimerisation and phosphoacceptor" evidence="11">
    <location>
        <begin position="399"/>
        <end position="464"/>
    </location>
</feature>
<dbReference type="RefSeq" id="WP_311073828.1">
    <property type="nucleotide sequence ID" value="NZ_CP134494.1"/>
</dbReference>
<dbReference type="EMBL" id="CP134494">
    <property type="protein sequence ID" value="WNF23490.1"/>
    <property type="molecule type" value="Genomic_DNA"/>
</dbReference>
<evidence type="ECO:0000259" key="10">
    <source>
        <dbReference type="Pfam" id="PF02518"/>
    </source>
</evidence>
<feature type="transmembrane region" description="Helical" evidence="9">
    <location>
        <begin position="109"/>
        <end position="131"/>
    </location>
</feature>
<dbReference type="PANTHER" id="PTHR24421">
    <property type="entry name" value="NITRATE/NITRITE SENSOR PROTEIN NARX-RELATED"/>
    <property type="match status" value="1"/>
</dbReference>
<feature type="domain" description="Histidine kinase/HSP90-like ATPase" evidence="10">
    <location>
        <begin position="507"/>
        <end position="600"/>
    </location>
</feature>
<evidence type="ECO:0000259" key="11">
    <source>
        <dbReference type="Pfam" id="PF07730"/>
    </source>
</evidence>
<keyword evidence="3" id="KW-0597">Phosphoprotein</keyword>
<feature type="transmembrane region" description="Helical" evidence="9">
    <location>
        <begin position="42"/>
        <end position="62"/>
    </location>
</feature>
<evidence type="ECO:0000256" key="3">
    <source>
        <dbReference type="ARBA" id="ARBA00022553"/>
    </source>
</evidence>
<keyword evidence="9" id="KW-0812">Transmembrane</keyword>
<keyword evidence="5" id="KW-0547">Nucleotide-binding</keyword>
<keyword evidence="7" id="KW-0067">ATP-binding</keyword>
<dbReference type="SUPFAM" id="SSF55874">
    <property type="entry name" value="ATPase domain of HSP90 chaperone/DNA topoisomerase II/histidine kinase"/>
    <property type="match status" value="1"/>
</dbReference>